<reference evidence="1 2" key="1">
    <citation type="journal article" date="2022" name="New Phytol.">
        <title>Ecological generalism drives hyperdiversity of secondary metabolite gene clusters in xylarialean endophytes.</title>
        <authorList>
            <person name="Franco M.E.E."/>
            <person name="Wisecaver J.H."/>
            <person name="Arnold A.E."/>
            <person name="Ju Y.M."/>
            <person name="Slot J.C."/>
            <person name="Ahrendt S."/>
            <person name="Moore L.P."/>
            <person name="Eastman K.E."/>
            <person name="Scott K."/>
            <person name="Konkel Z."/>
            <person name="Mondo S.J."/>
            <person name="Kuo A."/>
            <person name="Hayes R.D."/>
            <person name="Haridas S."/>
            <person name="Andreopoulos B."/>
            <person name="Riley R."/>
            <person name="LaButti K."/>
            <person name="Pangilinan J."/>
            <person name="Lipzen A."/>
            <person name="Amirebrahimi M."/>
            <person name="Yan J."/>
            <person name="Adam C."/>
            <person name="Keymanesh K."/>
            <person name="Ng V."/>
            <person name="Louie K."/>
            <person name="Northen T."/>
            <person name="Drula E."/>
            <person name="Henrissat B."/>
            <person name="Hsieh H.M."/>
            <person name="Youens-Clark K."/>
            <person name="Lutzoni F."/>
            <person name="Miadlikowska J."/>
            <person name="Eastwood D.C."/>
            <person name="Hamelin R.C."/>
            <person name="Grigoriev I.V."/>
            <person name="U'Ren J.M."/>
        </authorList>
    </citation>
    <scope>NUCLEOTIDE SEQUENCE [LARGE SCALE GENOMIC DNA]</scope>
    <source>
        <strain evidence="1 2">CBS 119005</strain>
    </source>
</reference>
<evidence type="ECO:0000313" key="1">
    <source>
        <dbReference type="EMBL" id="KAI4859008.1"/>
    </source>
</evidence>
<keyword evidence="2" id="KW-1185">Reference proteome</keyword>
<evidence type="ECO:0000313" key="2">
    <source>
        <dbReference type="Proteomes" id="UP001497700"/>
    </source>
</evidence>
<name>A0ACB9YIP0_9PEZI</name>
<accession>A0ACB9YIP0</accession>
<comment type="caution">
    <text evidence="1">The sequence shown here is derived from an EMBL/GenBank/DDBJ whole genome shotgun (WGS) entry which is preliminary data.</text>
</comment>
<organism evidence="1 2">
    <name type="scientific">Hypoxylon rubiginosum</name>
    <dbReference type="NCBI Taxonomy" id="110542"/>
    <lineage>
        <taxon>Eukaryota</taxon>
        <taxon>Fungi</taxon>
        <taxon>Dikarya</taxon>
        <taxon>Ascomycota</taxon>
        <taxon>Pezizomycotina</taxon>
        <taxon>Sordariomycetes</taxon>
        <taxon>Xylariomycetidae</taxon>
        <taxon>Xylariales</taxon>
        <taxon>Hypoxylaceae</taxon>
        <taxon>Hypoxylon</taxon>
    </lineage>
</organism>
<dbReference type="Proteomes" id="UP001497700">
    <property type="component" value="Unassembled WGS sequence"/>
</dbReference>
<proteinExistence type="predicted"/>
<gene>
    <name evidence="1" type="ORF">F4820DRAFT_441078</name>
</gene>
<sequence length="238" mass="25931">MSTVLIIGAGPNVGKACAENFSAAGFKVAVASRTQKLDPKYRHYTFDASKPETVPALFEHVSADIGVPSVVIYNTYAAGTTDADKPFDSDLDLFQKNLNINTISGYVAAREAVKGFDKLGSSGLGPAGGTFIFTGNLLNVGVFPGHVAFGMAKSAAAHMIQHLALVAFHDKPYKFYYADERHENGVYMTTDLNGDAHGEVYLELAKDPKQRAWDYVFVKGKGYVEFPRWEVWPRPGID</sequence>
<dbReference type="EMBL" id="MU393665">
    <property type="protein sequence ID" value="KAI4859008.1"/>
    <property type="molecule type" value="Genomic_DNA"/>
</dbReference>
<protein>
    <submittedName>
        <fullName evidence="1">NAD(P)-binding protein</fullName>
    </submittedName>
</protein>